<proteinExistence type="predicted"/>
<gene>
    <name evidence="1" type="ORF">Vadar_002305</name>
</gene>
<evidence type="ECO:0000313" key="1">
    <source>
        <dbReference type="EMBL" id="KAH7833007.1"/>
    </source>
</evidence>
<protein>
    <submittedName>
        <fullName evidence="1">Uncharacterized protein</fullName>
    </submittedName>
</protein>
<keyword evidence="2" id="KW-1185">Reference proteome</keyword>
<evidence type="ECO:0000313" key="2">
    <source>
        <dbReference type="Proteomes" id="UP000828048"/>
    </source>
</evidence>
<comment type="caution">
    <text evidence="1">The sequence shown here is derived from an EMBL/GenBank/DDBJ whole genome shotgun (WGS) entry which is preliminary data.</text>
</comment>
<dbReference type="EMBL" id="CM037152">
    <property type="protein sequence ID" value="KAH7833007.1"/>
    <property type="molecule type" value="Genomic_DNA"/>
</dbReference>
<sequence>MVEVMVLGVAVLIPVSAVMVLVRVLKFFVFEHFRSSESPDAQIVKGQVVVRGINLWAGANFNPAKSFRANEDQSLASNSWCHLPEDLVIDQILPRLPVKSLMRFKSVCKGWHALLSTRSFIASHLKYIDTPKRLVSWNGNNNGLIVGHDAFHVFTECCYTRNYQPVNLNFGFDRKPDLVLGPCDGLFCLYWRANSMFTFFNEVEVNVERLPTIALWNPATRAFSILPMSNFDFPPYRKAAYCMVGFGFDLTTRSIKVVKVLTLSRAEVCQFDFINCAEVYDLGSGSWRILHLPDMVKDVVVDDELIVSMYNKNDGLFHWRCQRRQKYRDDDEVVLSFDMSTELFHVTPLPDKYNEYRLDLDRWKECNFALLGDSLALIYSFFDWPYLDDKGHTTVEVWVMKDFDCVVEAGESLSSYSYSHELTLEPRLPGLCVSTGFWNKNELLIWKDVVNDEWRVGRSPFLYDIVTKQVRDVEISGELNFMYRESLVSVKGGCGNE</sequence>
<name>A0ACB7WX03_9ERIC</name>
<dbReference type="Proteomes" id="UP000828048">
    <property type="component" value="Chromosome 2"/>
</dbReference>
<accession>A0ACB7WX03</accession>
<organism evidence="1 2">
    <name type="scientific">Vaccinium darrowii</name>
    <dbReference type="NCBI Taxonomy" id="229202"/>
    <lineage>
        <taxon>Eukaryota</taxon>
        <taxon>Viridiplantae</taxon>
        <taxon>Streptophyta</taxon>
        <taxon>Embryophyta</taxon>
        <taxon>Tracheophyta</taxon>
        <taxon>Spermatophyta</taxon>
        <taxon>Magnoliopsida</taxon>
        <taxon>eudicotyledons</taxon>
        <taxon>Gunneridae</taxon>
        <taxon>Pentapetalae</taxon>
        <taxon>asterids</taxon>
        <taxon>Ericales</taxon>
        <taxon>Ericaceae</taxon>
        <taxon>Vaccinioideae</taxon>
        <taxon>Vaccinieae</taxon>
        <taxon>Vaccinium</taxon>
    </lineage>
</organism>
<reference evidence="1 2" key="1">
    <citation type="journal article" date="2021" name="Hortic Res">
        <title>High-quality reference genome and annotation aids understanding of berry development for evergreen blueberry (Vaccinium darrowii).</title>
        <authorList>
            <person name="Yu J."/>
            <person name="Hulse-Kemp A.M."/>
            <person name="Babiker E."/>
            <person name="Staton M."/>
        </authorList>
    </citation>
    <scope>NUCLEOTIDE SEQUENCE [LARGE SCALE GENOMIC DNA]</scope>
    <source>
        <strain evidence="2">cv. NJ 8807/NJ 8810</strain>
        <tissue evidence="1">Young leaf</tissue>
    </source>
</reference>